<evidence type="ECO:0000256" key="4">
    <source>
        <dbReference type="SAM" id="SignalP"/>
    </source>
</evidence>
<feature type="transmembrane region" description="Helical" evidence="3">
    <location>
        <begin position="152"/>
        <end position="173"/>
    </location>
</feature>
<feature type="chain" id="PRO_5021221050" evidence="4">
    <location>
        <begin position="33"/>
        <end position="175"/>
    </location>
</feature>
<dbReference type="GO" id="GO:0032222">
    <property type="term" value="P:regulation of synaptic transmission, cholinergic"/>
    <property type="evidence" value="ECO:0007669"/>
    <property type="project" value="InterPro"/>
</dbReference>
<keyword evidence="3" id="KW-0812">Transmembrane</keyword>
<dbReference type="GO" id="GO:0030431">
    <property type="term" value="P:sleep"/>
    <property type="evidence" value="ECO:0007669"/>
    <property type="project" value="InterPro"/>
</dbReference>
<sequence length="175" mass="18893">MQANMASCVAIATKLFIAVACHTLLQSVIVSASDPEESCQKKGISCLQCSTEPSDPARSKCSDPFDPKLHKELKRPLHKRPANLSIVPCDGLCVKWIKISDTGGPSSIMRTCSTSLDLRFVQTASVCIYESRSGQGFMCFCRGDVCNAGGRLLTQLTLSLVCLLAVLVTWHCASH</sequence>
<evidence type="ECO:0000313" key="5">
    <source>
        <dbReference type="Proteomes" id="UP000095280"/>
    </source>
</evidence>
<evidence type="ECO:0000256" key="1">
    <source>
        <dbReference type="ARBA" id="ARBA00022729"/>
    </source>
</evidence>
<keyword evidence="3" id="KW-0472">Membrane</keyword>
<protein>
    <submittedName>
        <fullName evidence="6">Protein quiver</fullName>
    </submittedName>
</protein>
<accession>A0A1I8I5A0</accession>
<keyword evidence="5" id="KW-1185">Reference proteome</keyword>
<dbReference type="Pfam" id="PF17064">
    <property type="entry name" value="QVR"/>
    <property type="match status" value="1"/>
</dbReference>
<dbReference type="WBParaSite" id="maker-uti_cns_0010082-snap-gene-0.2-mRNA-1">
    <property type="protein sequence ID" value="maker-uti_cns_0010082-snap-gene-0.2-mRNA-1"/>
    <property type="gene ID" value="maker-uti_cns_0010082-snap-gene-0.2"/>
</dbReference>
<proteinExistence type="predicted"/>
<evidence type="ECO:0000256" key="2">
    <source>
        <dbReference type="ARBA" id="ARBA00023180"/>
    </source>
</evidence>
<organism evidence="5 6">
    <name type="scientific">Macrostomum lignano</name>
    <dbReference type="NCBI Taxonomy" id="282301"/>
    <lineage>
        <taxon>Eukaryota</taxon>
        <taxon>Metazoa</taxon>
        <taxon>Spiralia</taxon>
        <taxon>Lophotrochozoa</taxon>
        <taxon>Platyhelminthes</taxon>
        <taxon>Rhabditophora</taxon>
        <taxon>Macrostomorpha</taxon>
        <taxon>Macrostomida</taxon>
        <taxon>Macrostomidae</taxon>
        <taxon>Macrostomum</taxon>
    </lineage>
</organism>
<keyword evidence="3" id="KW-1133">Transmembrane helix</keyword>
<keyword evidence="1 4" id="KW-0732">Signal</keyword>
<evidence type="ECO:0000313" key="6">
    <source>
        <dbReference type="WBParaSite" id="maker-uti_cns_0010082-snap-gene-0.2-mRNA-1"/>
    </source>
</evidence>
<reference evidence="6" key="1">
    <citation type="submission" date="2016-11" db="UniProtKB">
        <authorList>
            <consortium name="WormBaseParasite"/>
        </authorList>
    </citation>
    <scope>IDENTIFICATION</scope>
</reference>
<dbReference type="Proteomes" id="UP000095280">
    <property type="component" value="Unplaced"/>
</dbReference>
<feature type="signal peptide" evidence="4">
    <location>
        <begin position="1"/>
        <end position="32"/>
    </location>
</feature>
<dbReference type="AlphaFoldDB" id="A0A1I8I5A0"/>
<keyword evidence="2" id="KW-0325">Glycoprotein</keyword>
<dbReference type="InterPro" id="IPR031424">
    <property type="entry name" value="QVR-like"/>
</dbReference>
<evidence type="ECO:0000256" key="3">
    <source>
        <dbReference type="SAM" id="Phobius"/>
    </source>
</evidence>
<name>A0A1I8I5A0_9PLAT</name>